<comment type="caution">
    <text evidence="2">The sequence shown here is derived from an EMBL/GenBank/DDBJ whole genome shotgun (WGS) entry which is preliminary data.</text>
</comment>
<accession>V9FUZ8</accession>
<evidence type="ECO:0000256" key="1">
    <source>
        <dbReference type="SAM" id="MobiDB-lite"/>
    </source>
</evidence>
<reference evidence="2 3" key="1">
    <citation type="submission" date="2013-11" db="EMBL/GenBank/DDBJ databases">
        <title>The Genome Sequence of Phytophthora parasitica P1569.</title>
        <authorList>
            <consortium name="The Broad Institute Genomics Platform"/>
            <person name="Russ C."/>
            <person name="Tyler B."/>
            <person name="Panabieres F."/>
            <person name="Shan W."/>
            <person name="Tripathy S."/>
            <person name="Grunwald N."/>
            <person name="Machado M."/>
            <person name="Johnson C.S."/>
            <person name="Arredondo F."/>
            <person name="Hong C."/>
            <person name="Coffey M."/>
            <person name="Young S.K."/>
            <person name="Zeng Q."/>
            <person name="Gargeya S."/>
            <person name="Fitzgerald M."/>
            <person name="Abouelleil A."/>
            <person name="Alvarado L."/>
            <person name="Chapman S.B."/>
            <person name="Gainer-Dewar J."/>
            <person name="Goldberg J."/>
            <person name="Griggs A."/>
            <person name="Gujja S."/>
            <person name="Hansen M."/>
            <person name="Howarth C."/>
            <person name="Imamovic A."/>
            <person name="Ireland A."/>
            <person name="Larimer J."/>
            <person name="McCowan C."/>
            <person name="Murphy C."/>
            <person name="Pearson M."/>
            <person name="Poon T.W."/>
            <person name="Priest M."/>
            <person name="Roberts A."/>
            <person name="Saif S."/>
            <person name="Shea T."/>
            <person name="Sykes S."/>
            <person name="Wortman J."/>
            <person name="Nusbaum C."/>
            <person name="Birren B."/>
        </authorList>
    </citation>
    <scope>NUCLEOTIDE SEQUENCE [LARGE SCALE GENOMIC DNA]</scope>
    <source>
        <strain evidence="2 3">P1569</strain>
    </source>
</reference>
<feature type="region of interest" description="Disordered" evidence="1">
    <location>
        <begin position="1"/>
        <end position="20"/>
    </location>
</feature>
<dbReference type="Proteomes" id="UP000018721">
    <property type="component" value="Unassembled WGS sequence"/>
</dbReference>
<evidence type="ECO:0000313" key="3">
    <source>
        <dbReference type="Proteomes" id="UP000018721"/>
    </source>
</evidence>
<dbReference type="HOGENOM" id="CLU_1491891_0_0_1"/>
<organism evidence="2 3">
    <name type="scientific">Phytophthora nicotianae P1569</name>
    <dbReference type="NCBI Taxonomy" id="1317065"/>
    <lineage>
        <taxon>Eukaryota</taxon>
        <taxon>Sar</taxon>
        <taxon>Stramenopiles</taxon>
        <taxon>Oomycota</taxon>
        <taxon>Peronosporomycetes</taxon>
        <taxon>Peronosporales</taxon>
        <taxon>Peronosporaceae</taxon>
        <taxon>Phytophthora</taxon>
    </lineage>
</organism>
<protein>
    <submittedName>
        <fullName evidence="2">Uncharacterized protein</fullName>
    </submittedName>
</protein>
<gene>
    <name evidence="2" type="ORF">F443_02398</name>
</gene>
<keyword evidence="3" id="KW-1185">Reference proteome</keyword>
<proteinExistence type="predicted"/>
<sequence length="181" mass="20580">MAPSQRSTRRGSARAANRSLSPQDIAQGVSVLTQLDTQRQAACVSVVSLCLIKPEDEVDSPCPIYHSFCTNDPENPSRLTNFSHHEFERFWSQVRMHITENWNVGRGRKCEQTPKDVFFYMFLTVLKHCGKWDVVASIFRFKTGAFQKMILSFTGVIPPFSLRPVCRFRCQQVYDGAARAG</sequence>
<dbReference type="AlphaFoldDB" id="V9FUZ8"/>
<name>V9FUZ8_PHYNI</name>
<dbReference type="EMBL" id="ANIZ01000428">
    <property type="protein sequence ID" value="ETI54861.1"/>
    <property type="molecule type" value="Genomic_DNA"/>
</dbReference>
<evidence type="ECO:0000313" key="2">
    <source>
        <dbReference type="EMBL" id="ETI54861.1"/>
    </source>
</evidence>